<feature type="transmembrane region" description="Helical" evidence="8">
    <location>
        <begin position="12"/>
        <end position="32"/>
    </location>
</feature>
<name>A0A8H7PFG8_9FUNG</name>
<dbReference type="AlphaFoldDB" id="A0A8H7PFG8"/>
<dbReference type="Proteomes" id="UP000612746">
    <property type="component" value="Unassembled WGS sequence"/>
</dbReference>
<proteinExistence type="predicted"/>
<evidence type="ECO:0000256" key="6">
    <source>
        <dbReference type="ARBA" id="ARBA00022989"/>
    </source>
</evidence>
<feature type="transmembrane region" description="Helical" evidence="8">
    <location>
        <begin position="249"/>
        <end position="267"/>
    </location>
</feature>
<comment type="subcellular location">
    <subcellularLocation>
        <location evidence="1">Cell inner membrane</location>
        <topology evidence="1">Multi-pass membrane protein</topology>
    </subcellularLocation>
</comment>
<evidence type="ECO:0000256" key="2">
    <source>
        <dbReference type="ARBA" id="ARBA00022448"/>
    </source>
</evidence>
<dbReference type="OrthoDB" id="10254418at2759"/>
<keyword evidence="5 8" id="KW-0812">Transmembrane</keyword>
<sequence>MDTLKSTSAGMVFGAALTLSRVYVPTVIINQLRLRDFHMLEVFLTASASSALIMLGFEKFGIAKRSVRTNSSLGWFSYYDGNIIGGSLLGVGMGLTGACPGTVLPQLAQGIESAPWTTLGAVLGGAMYAKFGKSLVFSSHSSKDEDPIDLNNHTISSKFNASPSATFLTFEGLVITTTALSALLLPGKTFAILPTVVGGLLIGAAQVASITLTSSPLGVSNAYQQLGSYLCRAIGFEDVPRPPFPPKSILFALGILIGSAVSGPLLPKLANAGVVPISNIQAMIGGFILVLGARIAGGCTSGHGISGLSAMSFSSLITTAAMFGAGIVTQLILK</sequence>
<keyword evidence="3" id="KW-1003">Cell membrane</keyword>
<feature type="transmembrane region" description="Helical" evidence="8">
    <location>
        <begin position="273"/>
        <end position="296"/>
    </location>
</feature>
<dbReference type="Pfam" id="PF04143">
    <property type="entry name" value="Sulf_transp"/>
    <property type="match status" value="1"/>
</dbReference>
<keyword evidence="2" id="KW-0813">Transport</keyword>
<feature type="transmembrane region" description="Helical" evidence="8">
    <location>
        <begin position="165"/>
        <end position="185"/>
    </location>
</feature>
<dbReference type="PANTHER" id="PTHR30574:SF1">
    <property type="entry name" value="SULPHUR TRANSPORT DOMAIN-CONTAINING PROTEIN"/>
    <property type="match status" value="1"/>
</dbReference>
<dbReference type="EMBL" id="JAEPRA010000021">
    <property type="protein sequence ID" value="KAG2172982.1"/>
    <property type="molecule type" value="Genomic_DNA"/>
</dbReference>
<evidence type="ECO:0000256" key="4">
    <source>
        <dbReference type="ARBA" id="ARBA00022519"/>
    </source>
</evidence>
<keyword evidence="7 8" id="KW-0472">Membrane</keyword>
<evidence type="ECO:0000313" key="10">
    <source>
        <dbReference type="Proteomes" id="UP000612746"/>
    </source>
</evidence>
<comment type="caution">
    <text evidence="9">The sequence shown here is derived from an EMBL/GenBank/DDBJ whole genome shotgun (WGS) entry which is preliminary data.</text>
</comment>
<reference evidence="9" key="1">
    <citation type="submission" date="2020-12" db="EMBL/GenBank/DDBJ databases">
        <title>Metabolic potential, ecology and presence of endohyphal bacteria is reflected in genomic diversity of Mucoromycotina.</title>
        <authorList>
            <person name="Muszewska A."/>
            <person name="Okrasinska A."/>
            <person name="Steczkiewicz K."/>
            <person name="Drgas O."/>
            <person name="Orlowska M."/>
            <person name="Perlinska-Lenart U."/>
            <person name="Aleksandrzak-Piekarczyk T."/>
            <person name="Szatraj K."/>
            <person name="Zielenkiewicz U."/>
            <person name="Pilsyk S."/>
            <person name="Malc E."/>
            <person name="Mieczkowski P."/>
            <person name="Kruszewska J.S."/>
            <person name="Biernat P."/>
            <person name="Pawlowska J."/>
        </authorList>
    </citation>
    <scope>NUCLEOTIDE SEQUENCE</scope>
    <source>
        <strain evidence="9">WA0000051536</strain>
    </source>
</reference>
<dbReference type="PANTHER" id="PTHR30574">
    <property type="entry name" value="INNER MEMBRANE PROTEIN YEDE"/>
    <property type="match status" value="1"/>
</dbReference>
<dbReference type="InterPro" id="IPR007272">
    <property type="entry name" value="Sulf_transp_TsuA/YedE"/>
</dbReference>
<evidence type="ECO:0000256" key="3">
    <source>
        <dbReference type="ARBA" id="ARBA00022475"/>
    </source>
</evidence>
<evidence type="ECO:0000256" key="1">
    <source>
        <dbReference type="ARBA" id="ARBA00004429"/>
    </source>
</evidence>
<evidence type="ECO:0008006" key="11">
    <source>
        <dbReference type="Google" id="ProtNLM"/>
    </source>
</evidence>
<protein>
    <recommendedName>
        <fullName evidence="11">Sulphur transport domain-containing protein</fullName>
    </recommendedName>
</protein>
<evidence type="ECO:0000256" key="5">
    <source>
        <dbReference type="ARBA" id="ARBA00022692"/>
    </source>
</evidence>
<keyword evidence="10" id="KW-1185">Reference proteome</keyword>
<feature type="transmembrane region" description="Helical" evidence="8">
    <location>
        <begin position="38"/>
        <end position="57"/>
    </location>
</feature>
<dbReference type="GO" id="GO:0005886">
    <property type="term" value="C:plasma membrane"/>
    <property type="evidence" value="ECO:0007669"/>
    <property type="project" value="UniProtKB-SubCell"/>
</dbReference>
<keyword evidence="6 8" id="KW-1133">Transmembrane helix</keyword>
<feature type="transmembrane region" description="Helical" evidence="8">
    <location>
        <begin position="191"/>
        <end position="212"/>
    </location>
</feature>
<evidence type="ECO:0000313" key="9">
    <source>
        <dbReference type="EMBL" id="KAG2172982.1"/>
    </source>
</evidence>
<evidence type="ECO:0000256" key="8">
    <source>
        <dbReference type="SAM" id="Phobius"/>
    </source>
</evidence>
<organism evidence="9 10">
    <name type="scientific">Umbelopsis vinacea</name>
    <dbReference type="NCBI Taxonomy" id="44442"/>
    <lineage>
        <taxon>Eukaryota</taxon>
        <taxon>Fungi</taxon>
        <taxon>Fungi incertae sedis</taxon>
        <taxon>Mucoromycota</taxon>
        <taxon>Mucoromycotina</taxon>
        <taxon>Umbelopsidomycetes</taxon>
        <taxon>Umbelopsidales</taxon>
        <taxon>Umbelopsidaceae</taxon>
        <taxon>Umbelopsis</taxon>
    </lineage>
</organism>
<gene>
    <name evidence="9" type="ORF">INT44_004723</name>
</gene>
<keyword evidence="4" id="KW-0997">Cell inner membrane</keyword>
<accession>A0A8H7PFG8</accession>
<evidence type="ECO:0000256" key="7">
    <source>
        <dbReference type="ARBA" id="ARBA00023136"/>
    </source>
</evidence>
<feature type="transmembrane region" description="Helical" evidence="8">
    <location>
        <begin position="308"/>
        <end position="333"/>
    </location>
</feature>